<dbReference type="InterPro" id="IPR011030">
    <property type="entry name" value="Lipovitellin_superhlx_dom"/>
</dbReference>
<dbReference type="EMBL" id="LT629758">
    <property type="protein sequence ID" value="SDT78383.1"/>
    <property type="molecule type" value="Genomic_DNA"/>
</dbReference>
<protein>
    <recommendedName>
        <fullName evidence="3">HEAT repeat-containing protein</fullName>
    </recommendedName>
</protein>
<accession>A0A1H2D6L6</accession>
<proteinExistence type="predicted"/>
<keyword evidence="2" id="KW-1185">Reference proteome</keyword>
<dbReference type="RefSeq" id="WP_092554250.1">
    <property type="nucleotide sequence ID" value="NZ_BOMJ01000117.1"/>
</dbReference>
<dbReference type="STRING" id="113562.SAMN04489716_8349"/>
<evidence type="ECO:0008006" key="3">
    <source>
        <dbReference type="Google" id="ProtNLM"/>
    </source>
</evidence>
<dbReference type="InterPro" id="IPR016024">
    <property type="entry name" value="ARM-type_fold"/>
</dbReference>
<dbReference type="OrthoDB" id="9766710at2"/>
<dbReference type="SUPFAM" id="SSF48431">
    <property type="entry name" value="Lipovitellin-phosvitin complex, superhelical domain"/>
    <property type="match status" value="1"/>
</dbReference>
<organism evidence="1 2">
    <name type="scientific">Actinoplanes derwentensis</name>
    <dbReference type="NCBI Taxonomy" id="113562"/>
    <lineage>
        <taxon>Bacteria</taxon>
        <taxon>Bacillati</taxon>
        <taxon>Actinomycetota</taxon>
        <taxon>Actinomycetes</taxon>
        <taxon>Micromonosporales</taxon>
        <taxon>Micromonosporaceae</taxon>
        <taxon>Actinoplanes</taxon>
    </lineage>
</organism>
<evidence type="ECO:0000313" key="1">
    <source>
        <dbReference type="EMBL" id="SDT78383.1"/>
    </source>
</evidence>
<evidence type="ECO:0000313" key="2">
    <source>
        <dbReference type="Proteomes" id="UP000198688"/>
    </source>
</evidence>
<gene>
    <name evidence="1" type="ORF">SAMN04489716_8349</name>
</gene>
<sequence>MTDPLLDLLGTGRAHGGERARFLVGPRYLTLLPRLADLCATDARALPIAAQVLAWIEAGATSFDRVDPDVLRSFAGAVGRAALRHGGEAGVLALFRVHALEYFGPYEPITEELGEELLSSPDPELRLAAAVCSGGDDDVFREFLARESTGDTERSVIRRTMDGRPQQIPMFAAAITTGAPIARWHNIGQCRRIIDTWRAAPPQLVPVLAGCLTDGPMPVRSAAAGALRMAGEVTREHLDLISEFFRETGNAQALATLVAFQRPEAVAPLRDFLAAPHGNGSVQELLAEAAWCAAEIAGDMAVHLRAEAVDDPHRRLAATLNALRNWGPAAAPLIPALAALHTNGVARTQVMEILAGIGPSVVTVEELLLNEARDKTIDGVRRSHAAAALLRCGSAVDEAAAVLLAEFDHPAAQQHLATLDPAPDIPRHLAGAAIPAYRARILWLSGDRDPQLAADLMRRVGPLPGGLRALGWLAETGDLIEPHRPALAALRDDPGRPRSSLGSFRVRSDERLHRALTDLRLG</sequence>
<dbReference type="SUPFAM" id="SSF48371">
    <property type="entry name" value="ARM repeat"/>
    <property type="match status" value="1"/>
</dbReference>
<name>A0A1H2D6L6_9ACTN</name>
<reference evidence="1 2" key="1">
    <citation type="submission" date="2016-10" db="EMBL/GenBank/DDBJ databases">
        <authorList>
            <person name="de Groot N.N."/>
        </authorList>
    </citation>
    <scope>NUCLEOTIDE SEQUENCE [LARGE SCALE GENOMIC DNA]</scope>
    <source>
        <strain evidence="1 2">DSM 43941</strain>
    </source>
</reference>
<dbReference type="AlphaFoldDB" id="A0A1H2D6L6"/>
<dbReference type="Proteomes" id="UP000198688">
    <property type="component" value="Chromosome I"/>
</dbReference>